<evidence type="ECO:0000313" key="1">
    <source>
        <dbReference type="EMBL" id="EHB92022.1"/>
    </source>
</evidence>
<dbReference type="GeneID" id="92814906"/>
<proteinExistence type="predicted"/>
<comment type="caution">
    <text evidence="1">The sequence shown here is derived from an EMBL/GenBank/DDBJ whole genome shotgun (WGS) entry which is preliminary data.</text>
</comment>
<accession>G5H8Y5</accession>
<name>G5H8Y5_9BACT</name>
<keyword evidence="2" id="KW-1185">Reference proteome</keyword>
<dbReference type="RefSeq" id="WP_009134877.1">
    <property type="nucleotide sequence ID" value="NZ_CP102250.1"/>
</dbReference>
<dbReference type="Proteomes" id="UP000006008">
    <property type="component" value="Unassembled WGS sequence"/>
</dbReference>
<dbReference type="STRING" id="742725.HMPREF9450_02071"/>
<reference evidence="1 2" key="1">
    <citation type="submission" date="2011-08" db="EMBL/GenBank/DDBJ databases">
        <title>The Genome Sequence of Alistipes indistinctus YIT 12060.</title>
        <authorList>
            <consortium name="The Broad Institute Genome Sequencing Platform"/>
            <person name="Earl A."/>
            <person name="Ward D."/>
            <person name="Feldgarden M."/>
            <person name="Gevers D."/>
            <person name="Morotomi M."/>
            <person name="Young S.K."/>
            <person name="Zeng Q."/>
            <person name="Gargeya S."/>
            <person name="Fitzgerald M."/>
            <person name="Haas B."/>
            <person name="Abouelleil A."/>
            <person name="Alvarado L."/>
            <person name="Arachchi H.M."/>
            <person name="Berlin A."/>
            <person name="Brown A."/>
            <person name="Chapman S.B."/>
            <person name="Chen Z."/>
            <person name="Dunbar C."/>
            <person name="Freedman E."/>
            <person name="Gearin G."/>
            <person name="Gellesch M."/>
            <person name="Goldberg J."/>
            <person name="Griggs A."/>
            <person name="Gujja S."/>
            <person name="Heiman D."/>
            <person name="Howarth C."/>
            <person name="Larson L."/>
            <person name="Lui A."/>
            <person name="MacDonald P.J.P."/>
            <person name="Montmayeur A."/>
            <person name="Murphy C."/>
            <person name="Neiman D."/>
            <person name="Pearson M."/>
            <person name="Priest M."/>
            <person name="Roberts A."/>
            <person name="Saif S."/>
            <person name="Shea T."/>
            <person name="Shenoy N."/>
            <person name="Sisk P."/>
            <person name="Stolte C."/>
            <person name="Sykes S."/>
            <person name="Wortman J."/>
            <person name="Nusbaum C."/>
            <person name="Birren B."/>
        </authorList>
    </citation>
    <scope>NUCLEOTIDE SEQUENCE [LARGE SCALE GENOMIC DNA]</scope>
    <source>
        <strain evidence="1 2">YIT 12060</strain>
    </source>
</reference>
<dbReference type="HOGENOM" id="CLU_3148686_0_0_10"/>
<gene>
    <name evidence="1" type="ORF">HMPREF9450_02071</name>
</gene>
<protein>
    <submittedName>
        <fullName evidence="1">Uncharacterized protein</fullName>
    </submittedName>
</protein>
<dbReference type="EMBL" id="ADLD01000013">
    <property type="protein sequence ID" value="EHB92022.1"/>
    <property type="molecule type" value="Genomic_DNA"/>
</dbReference>
<evidence type="ECO:0000313" key="2">
    <source>
        <dbReference type="Proteomes" id="UP000006008"/>
    </source>
</evidence>
<dbReference type="PATRIC" id="fig|742725.3.peg.2164"/>
<sequence length="48" mass="5334">MNDEFIITPGPAPDSALNPLRANLSRMALSDEVSDEDKEAIKEYLDKL</sequence>
<dbReference type="AlphaFoldDB" id="G5H8Y5"/>
<organism evidence="1 2">
    <name type="scientific">Alistipes indistinctus YIT 12060</name>
    <dbReference type="NCBI Taxonomy" id="742725"/>
    <lineage>
        <taxon>Bacteria</taxon>
        <taxon>Pseudomonadati</taxon>
        <taxon>Bacteroidota</taxon>
        <taxon>Bacteroidia</taxon>
        <taxon>Bacteroidales</taxon>
        <taxon>Rikenellaceae</taxon>
        <taxon>Alistipes</taxon>
    </lineage>
</organism>